<evidence type="ECO:0000256" key="10">
    <source>
        <dbReference type="SAM" id="Phobius"/>
    </source>
</evidence>
<dbReference type="GO" id="GO:0016020">
    <property type="term" value="C:membrane"/>
    <property type="evidence" value="ECO:0007669"/>
    <property type="project" value="UniProtKB-SubCell"/>
</dbReference>
<evidence type="ECO:0000256" key="7">
    <source>
        <dbReference type="ARBA" id="ARBA00023136"/>
    </source>
</evidence>
<dbReference type="SUPFAM" id="SSF103506">
    <property type="entry name" value="Mitochondrial carrier"/>
    <property type="match status" value="1"/>
</dbReference>
<keyword evidence="4 8" id="KW-0812">Transmembrane</keyword>
<keyword evidence="7 8" id="KW-0472">Membrane</keyword>
<dbReference type="PANTHER" id="PTHR45618">
    <property type="entry name" value="MITOCHONDRIAL DICARBOXYLATE CARRIER-RELATED"/>
    <property type="match status" value="1"/>
</dbReference>
<dbReference type="InterPro" id="IPR018108">
    <property type="entry name" value="MCP_transmembrane"/>
</dbReference>
<sequence>MTGCILAFTSQIKLKLTATGIFGESGQMCQGLPLMFTAIMASSFIGTLVSNPFDVLKSRMQNTKSNDGTLETLIKIVKEEGLLTLWAGFFPAFLRQAPKQIFELTWADKITMALTGKAVL</sequence>
<feature type="repeat" description="Solcar" evidence="8">
    <location>
        <begin position="30"/>
        <end position="113"/>
    </location>
</feature>
<protein>
    <submittedName>
        <fullName evidence="11">Uncharacterized protein</fullName>
    </submittedName>
</protein>
<proteinExistence type="inferred from homology"/>
<dbReference type="AlphaFoldDB" id="A0A7R9W2E0"/>
<dbReference type="PROSITE" id="PS50920">
    <property type="entry name" value="SOLCAR"/>
    <property type="match status" value="1"/>
</dbReference>
<evidence type="ECO:0000313" key="11">
    <source>
        <dbReference type="EMBL" id="CAD8311774.1"/>
    </source>
</evidence>
<reference evidence="11" key="1">
    <citation type="submission" date="2021-01" db="EMBL/GenBank/DDBJ databases">
        <authorList>
            <person name="Corre E."/>
            <person name="Pelletier E."/>
            <person name="Niang G."/>
            <person name="Scheremetjew M."/>
            <person name="Finn R."/>
            <person name="Kale V."/>
            <person name="Holt S."/>
            <person name="Cochrane G."/>
            <person name="Meng A."/>
            <person name="Brown T."/>
            <person name="Cohen L."/>
        </authorList>
    </citation>
    <scope>NUCLEOTIDE SEQUENCE</scope>
    <source>
        <strain evidence="11">CCMP147</strain>
    </source>
</reference>
<organism evidence="11">
    <name type="scientific">Pseudictyota dubia</name>
    <dbReference type="NCBI Taxonomy" id="2749911"/>
    <lineage>
        <taxon>Eukaryota</taxon>
        <taxon>Sar</taxon>
        <taxon>Stramenopiles</taxon>
        <taxon>Ochrophyta</taxon>
        <taxon>Bacillariophyta</taxon>
        <taxon>Mediophyceae</taxon>
        <taxon>Biddulphiophycidae</taxon>
        <taxon>Eupodiscales</taxon>
        <taxon>Odontellaceae</taxon>
        <taxon>Pseudictyota</taxon>
    </lineage>
</organism>
<evidence type="ECO:0000256" key="1">
    <source>
        <dbReference type="ARBA" id="ARBA00004141"/>
    </source>
</evidence>
<dbReference type="Gene3D" id="1.50.40.10">
    <property type="entry name" value="Mitochondrial carrier domain"/>
    <property type="match status" value="1"/>
</dbReference>
<feature type="transmembrane region" description="Helical" evidence="10">
    <location>
        <begin position="32"/>
        <end position="50"/>
    </location>
</feature>
<gene>
    <name evidence="11" type="ORF">TDUB1175_LOCUS10563</name>
</gene>
<evidence type="ECO:0000256" key="4">
    <source>
        <dbReference type="ARBA" id="ARBA00022692"/>
    </source>
</evidence>
<evidence type="ECO:0000256" key="6">
    <source>
        <dbReference type="ARBA" id="ARBA00022989"/>
    </source>
</evidence>
<evidence type="ECO:0000256" key="8">
    <source>
        <dbReference type="PROSITE-ProRule" id="PRU00282"/>
    </source>
</evidence>
<evidence type="ECO:0000256" key="5">
    <source>
        <dbReference type="ARBA" id="ARBA00022737"/>
    </source>
</evidence>
<evidence type="ECO:0000256" key="2">
    <source>
        <dbReference type="ARBA" id="ARBA00006375"/>
    </source>
</evidence>
<dbReference type="EMBL" id="HBED01021160">
    <property type="protein sequence ID" value="CAD8311774.1"/>
    <property type="molecule type" value="Transcribed_RNA"/>
</dbReference>
<accession>A0A7R9W2E0</accession>
<name>A0A7R9W2E0_9STRA</name>
<comment type="subcellular location">
    <subcellularLocation>
        <location evidence="1">Membrane</location>
        <topology evidence="1">Multi-pass membrane protein</topology>
    </subcellularLocation>
</comment>
<evidence type="ECO:0000256" key="9">
    <source>
        <dbReference type="RuleBase" id="RU000488"/>
    </source>
</evidence>
<dbReference type="Pfam" id="PF00153">
    <property type="entry name" value="Mito_carr"/>
    <property type="match status" value="1"/>
</dbReference>
<dbReference type="InterPro" id="IPR050391">
    <property type="entry name" value="Mito_Metabolite_Transporter"/>
</dbReference>
<dbReference type="InterPro" id="IPR023395">
    <property type="entry name" value="MCP_dom_sf"/>
</dbReference>
<evidence type="ECO:0000256" key="3">
    <source>
        <dbReference type="ARBA" id="ARBA00022448"/>
    </source>
</evidence>
<keyword evidence="5" id="KW-0677">Repeat</keyword>
<comment type="similarity">
    <text evidence="2 9">Belongs to the mitochondrial carrier (TC 2.A.29) family.</text>
</comment>
<keyword evidence="6 10" id="KW-1133">Transmembrane helix</keyword>
<keyword evidence="3 9" id="KW-0813">Transport</keyword>